<evidence type="ECO:0000256" key="1">
    <source>
        <dbReference type="SAM" id="MobiDB-lite"/>
    </source>
</evidence>
<evidence type="ECO:0000313" key="2">
    <source>
        <dbReference type="EMBL" id="NOD29445.1"/>
    </source>
</evidence>
<protein>
    <submittedName>
        <fullName evidence="2">Uncharacterized protein</fullName>
    </submittedName>
</protein>
<feature type="compositionally biased region" description="Basic and acidic residues" evidence="1">
    <location>
        <begin position="43"/>
        <end position="52"/>
    </location>
</feature>
<feature type="compositionally biased region" description="Basic and acidic residues" evidence="1">
    <location>
        <begin position="21"/>
        <end position="31"/>
    </location>
</feature>
<name>A0ABX1W845_9RHOB</name>
<feature type="region of interest" description="Disordered" evidence="1">
    <location>
        <begin position="1"/>
        <end position="122"/>
    </location>
</feature>
<dbReference type="EMBL" id="WVQY01000001">
    <property type="protein sequence ID" value="NOD29445.1"/>
    <property type="molecule type" value="Genomic_DNA"/>
</dbReference>
<gene>
    <name evidence="2" type="ORF">GS617_04110</name>
</gene>
<feature type="compositionally biased region" description="Basic and acidic residues" evidence="1">
    <location>
        <begin position="89"/>
        <end position="98"/>
    </location>
</feature>
<comment type="caution">
    <text evidence="2">The sequence shown here is derived from an EMBL/GenBank/DDBJ whole genome shotgun (WGS) entry which is preliminary data.</text>
</comment>
<dbReference type="Proteomes" id="UP000599383">
    <property type="component" value="Unassembled WGS sequence"/>
</dbReference>
<feature type="region of interest" description="Disordered" evidence="1">
    <location>
        <begin position="140"/>
        <end position="162"/>
    </location>
</feature>
<sequence>MGRWSELARKYDTEPVTPTDNRPKPAERVHSAENNGFGAPEPNRQEPAESLRKNQTVDFLPLSAATNAEDETPANKAVQTFLPVSAMCRQEDNGKDNEPPQQQPPERSPTPNNVGLGGRPVTWTGKVVSLDEWRRLTDWERHGPNGRLWNGETRQWEMAHEQ</sequence>
<proteinExistence type="predicted"/>
<feature type="compositionally biased region" description="Basic and acidic residues" evidence="1">
    <location>
        <begin position="1"/>
        <end position="13"/>
    </location>
</feature>
<evidence type="ECO:0000313" key="3">
    <source>
        <dbReference type="Proteomes" id="UP000599383"/>
    </source>
</evidence>
<accession>A0ABX1W845</accession>
<keyword evidence="3" id="KW-1185">Reference proteome</keyword>
<dbReference type="RefSeq" id="WP_171362812.1">
    <property type="nucleotide sequence ID" value="NZ_WVQY01000001.1"/>
</dbReference>
<organism evidence="2 3">
    <name type="scientific">Ruegeria atlantica</name>
    <dbReference type="NCBI Taxonomy" id="81569"/>
    <lineage>
        <taxon>Bacteria</taxon>
        <taxon>Pseudomonadati</taxon>
        <taxon>Pseudomonadota</taxon>
        <taxon>Alphaproteobacteria</taxon>
        <taxon>Rhodobacterales</taxon>
        <taxon>Roseobacteraceae</taxon>
        <taxon>Ruegeria</taxon>
    </lineage>
</organism>
<reference evidence="2 3" key="1">
    <citation type="submission" date="2019-12" db="EMBL/GenBank/DDBJ databases">
        <title>Ruegeria JWLKs population differentiation of coral mucus and skeleton niches.</title>
        <authorList>
            <person name="Luo D."/>
        </authorList>
    </citation>
    <scope>NUCLEOTIDE SEQUENCE [LARGE SCALE GENOMIC DNA]</scope>
    <source>
        <strain evidence="2 3">HKCCD6238</strain>
    </source>
</reference>